<dbReference type="SUPFAM" id="SSF52949">
    <property type="entry name" value="Macro domain-like"/>
    <property type="match status" value="1"/>
</dbReference>
<reference evidence="3" key="1">
    <citation type="submission" date="2017-06" db="EMBL/GenBank/DDBJ databases">
        <title>Genome analysis of Fimbriiglobus ruber SP5, the first member of the order Planctomycetales with confirmed chitinolytic capability.</title>
        <authorList>
            <person name="Ravin N.V."/>
            <person name="Rakitin A.L."/>
            <person name="Ivanova A.A."/>
            <person name="Beletsky A.V."/>
            <person name="Kulichevskaya I.S."/>
            <person name="Mardanov A.V."/>
            <person name="Dedysh S.N."/>
        </authorList>
    </citation>
    <scope>NUCLEOTIDE SEQUENCE [LARGE SCALE GENOMIC DNA]</scope>
    <source>
        <strain evidence="3">SP5</strain>
    </source>
</reference>
<dbReference type="InterPro" id="IPR043472">
    <property type="entry name" value="Macro_dom-like"/>
</dbReference>
<accession>A0A225DSM6</accession>
<dbReference type="AlphaFoldDB" id="A0A225DSM6"/>
<proteinExistence type="predicted"/>
<evidence type="ECO:0000259" key="1">
    <source>
        <dbReference type="PROSITE" id="PS51154"/>
    </source>
</evidence>
<dbReference type="PROSITE" id="PS51154">
    <property type="entry name" value="MACRO"/>
    <property type="match status" value="1"/>
</dbReference>
<organism evidence="2 3">
    <name type="scientific">Fimbriiglobus ruber</name>
    <dbReference type="NCBI Taxonomy" id="1908690"/>
    <lineage>
        <taxon>Bacteria</taxon>
        <taxon>Pseudomonadati</taxon>
        <taxon>Planctomycetota</taxon>
        <taxon>Planctomycetia</taxon>
        <taxon>Gemmatales</taxon>
        <taxon>Gemmataceae</taxon>
        <taxon>Fimbriiglobus</taxon>
    </lineage>
</organism>
<keyword evidence="3" id="KW-1185">Reference proteome</keyword>
<dbReference type="InterPro" id="IPR002589">
    <property type="entry name" value="Macro_dom"/>
</dbReference>
<dbReference type="RefSeq" id="WP_088257069.1">
    <property type="nucleotide sequence ID" value="NZ_NIDE01000011.1"/>
</dbReference>
<name>A0A225DSM6_9BACT</name>
<dbReference type="Pfam" id="PF01661">
    <property type="entry name" value="Macro"/>
    <property type="match status" value="1"/>
</dbReference>
<evidence type="ECO:0000313" key="2">
    <source>
        <dbReference type="EMBL" id="OWK39087.1"/>
    </source>
</evidence>
<sequence length="214" mass="23890">MSSSTRSPADDPPEEYLLPQRIYLIDRSQSLVGRWQQHFADCPKVEAVAGDYFQRPADALVSPANSYGIMDGGLDLAIRDQLGFAVQERIQAVIIDKYHGEMPVGSAEVVRTDDNRWRYLVAAPTMRVPEPVPFTINDYLAFRAILIAIENVNRAAGRREIDSVVCCGLGTGVGKMDANKCAMQMRAAYQLMKAPSRIPSFQSIHEFHRALMQM</sequence>
<feature type="domain" description="Macro" evidence="1">
    <location>
        <begin position="32"/>
        <end position="214"/>
    </location>
</feature>
<dbReference type="EMBL" id="NIDE01000011">
    <property type="protein sequence ID" value="OWK39087.1"/>
    <property type="molecule type" value="Genomic_DNA"/>
</dbReference>
<gene>
    <name evidence="2" type="ORF">FRUB_06169</name>
</gene>
<comment type="caution">
    <text evidence="2">The sequence shown here is derived from an EMBL/GenBank/DDBJ whole genome shotgun (WGS) entry which is preliminary data.</text>
</comment>
<dbReference type="OrthoDB" id="9780211at2"/>
<dbReference type="Gene3D" id="3.40.220.10">
    <property type="entry name" value="Leucine Aminopeptidase, subunit E, domain 1"/>
    <property type="match status" value="1"/>
</dbReference>
<dbReference type="SMART" id="SM00506">
    <property type="entry name" value="A1pp"/>
    <property type="match status" value="1"/>
</dbReference>
<evidence type="ECO:0000313" key="3">
    <source>
        <dbReference type="Proteomes" id="UP000214646"/>
    </source>
</evidence>
<protein>
    <submittedName>
        <fullName evidence="2">Phage tail assembly-like protein</fullName>
    </submittedName>
</protein>
<dbReference type="Proteomes" id="UP000214646">
    <property type="component" value="Unassembled WGS sequence"/>
</dbReference>